<evidence type="ECO:0000259" key="8">
    <source>
        <dbReference type="Pfam" id="PF08544"/>
    </source>
</evidence>
<dbReference type="InterPro" id="IPR006204">
    <property type="entry name" value="GHMP_kinase_N_dom"/>
</dbReference>
<keyword evidence="3" id="KW-0418">Kinase</keyword>
<name>A0AA88XIY9_PINIB</name>
<evidence type="ECO:0000313" key="10">
    <source>
        <dbReference type="Proteomes" id="UP001186944"/>
    </source>
</evidence>
<dbReference type="GO" id="GO:0050201">
    <property type="term" value="F:fucokinase activity"/>
    <property type="evidence" value="ECO:0007669"/>
    <property type="project" value="TreeGrafter"/>
</dbReference>
<dbReference type="Pfam" id="PF08544">
    <property type="entry name" value="GHMP_kinases_C"/>
    <property type="match status" value="1"/>
</dbReference>
<dbReference type="PANTHER" id="PTHR32463">
    <property type="entry name" value="L-FUCOSE KINASE"/>
    <property type="match status" value="1"/>
</dbReference>
<dbReference type="AlphaFoldDB" id="A0AA88XIY9"/>
<dbReference type="InterPro" id="IPR020568">
    <property type="entry name" value="Ribosomal_Su5_D2-typ_SF"/>
</dbReference>
<dbReference type="GO" id="GO:0042352">
    <property type="term" value="P:GDP-L-fucose salvage"/>
    <property type="evidence" value="ECO:0007669"/>
    <property type="project" value="TreeGrafter"/>
</dbReference>
<comment type="caution">
    <text evidence="9">The sequence shown here is derived from an EMBL/GenBank/DDBJ whole genome shotgun (WGS) entry which is preliminary data.</text>
</comment>
<dbReference type="InterPro" id="IPR014721">
    <property type="entry name" value="Ribsml_uS5_D2-typ_fold_subgr"/>
</dbReference>
<dbReference type="Pfam" id="PF07959">
    <property type="entry name" value="Fucose_pyrophosphorylase"/>
    <property type="match status" value="1"/>
</dbReference>
<dbReference type="GO" id="GO:0005524">
    <property type="term" value="F:ATP binding"/>
    <property type="evidence" value="ECO:0007669"/>
    <property type="project" value="UniProtKB-KW"/>
</dbReference>
<dbReference type="EMBL" id="VSWD01000012">
    <property type="protein sequence ID" value="KAK3086211.1"/>
    <property type="molecule type" value="Genomic_DNA"/>
</dbReference>
<reference evidence="9" key="1">
    <citation type="submission" date="2019-08" db="EMBL/GenBank/DDBJ databases">
        <title>The improved chromosome-level genome for the pearl oyster Pinctada fucata martensii using PacBio sequencing and Hi-C.</title>
        <authorList>
            <person name="Zheng Z."/>
        </authorList>
    </citation>
    <scope>NUCLEOTIDE SEQUENCE</scope>
    <source>
        <strain evidence="9">ZZ-2019</strain>
        <tissue evidence="9">Adductor muscle</tissue>
    </source>
</reference>
<dbReference type="InterPro" id="IPR012887">
    <property type="entry name" value="GDP_fucose_pyrophosphorylase"/>
</dbReference>
<evidence type="ECO:0000256" key="4">
    <source>
        <dbReference type="ARBA" id="ARBA00022840"/>
    </source>
</evidence>
<dbReference type="Proteomes" id="UP001186944">
    <property type="component" value="Unassembled WGS sequence"/>
</dbReference>
<evidence type="ECO:0000256" key="5">
    <source>
        <dbReference type="ARBA" id="ARBA00038121"/>
    </source>
</evidence>
<evidence type="ECO:0000259" key="7">
    <source>
        <dbReference type="Pfam" id="PF07959"/>
    </source>
</evidence>
<dbReference type="InterPro" id="IPR036554">
    <property type="entry name" value="GHMP_kinase_C_sf"/>
</dbReference>
<evidence type="ECO:0008006" key="11">
    <source>
        <dbReference type="Google" id="ProtNLM"/>
    </source>
</evidence>
<dbReference type="PANTHER" id="PTHR32463:SF0">
    <property type="entry name" value="L-FUCOSE KINASE"/>
    <property type="match status" value="1"/>
</dbReference>
<keyword evidence="4" id="KW-0067">ATP-binding</keyword>
<comment type="similarity">
    <text evidence="5">Belongs to the GHMP kinase family.</text>
</comment>
<feature type="domain" description="GDP-fucose pyrophosphorylase" evidence="7">
    <location>
        <begin position="99"/>
        <end position="527"/>
    </location>
</feature>
<keyword evidence="2" id="KW-0547">Nucleotide-binding</keyword>
<evidence type="ECO:0000313" key="9">
    <source>
        <dbReference type="EMBL" id="KAK3086211.1"/>
    </source>
</evidence>
<gene>
    <name evidence="9" type="ORF">FSP39_015281</name>
</gene>
<protein>
    <recommendedName>
        <fullName evidence="11">L-fucose kinase</fullName>
    </recommendedName>
</protein>
<dbReference type="SUPFAM" id="SSF54211">
    <property type="entry name" value="Ribosomal protein S5 domain 2-like"/>
    <property type="match status" value="1"/>
</dbReference>
<evidence type="ECO:0000256" key="2">
    <source>
        <dbReference type="ARBA" id="ARBA00022741"/>
    </source>
</evidence>
<dbReference type="SUPFAM" id="SSF55060">
    <property type="entry name" value="GHMP Kinase, C-terminal domain"/>
    <property type="match status" value="1"/>
</dbReference>
<dbReference type="PRINTS" id="PR00959">
    <property type="entry name" value="MEVGALKINASE"/>
</dbReference>
<keyword evidence="1" id="KW-0808">Transferase</keyword>
<feature type="domain" description="GHMP kinase N-terminal" evidence="6">
    <location>
        <begin position="852"/>
        <end position="906"/>
    </location>
</feature>
<accession>A0AA88XIY9</accession>
<dbReference type="InterPro" id="IPR052203">
    <property type="entry name" value="GHMP_Kinase-Related"/>
</dbReference>
<evidence type="ECO:0000256" key="3">
    <source>
        <dbReference type="ARBA" id="ARBA00022777"/>
    </source>
</evidence>
<dbReference type="Gene3D" id="3.30.230.10">
    <property type="match status" value="1"/>
</dbReference>
<keyword evidence="10" id="KW-1185">Reference proteome</keyword>
<dbReference type="InterPro" id="IPR013750">
    <property type="entry name" value="GHMP_kinase_C_dom"/>
</dbReference>
<organism evidence="9 10">
    <name type="scientific">Pinctada imbricata</name>
    <name type="common">Atlantic pearl-oyster</name>
    <name type="synonym">Pinctada martensii</name>
    <dbReference type="NCBI Taxonomy" id="66713"/>
    <lineage>
        <taxon>Eukaryota</taxon>
        <taxon>Metazoa</taxon>
        <taxon>Spiralia</taxon>
        <taxon>Lophotrochozoa</taxon>
        <taxon>Mollusca</taxon>
        <taxon>Bivalvia</taxon>
        <taxon>Autobranchia</taxon>
        <taxon>Pteriomorphia</taxon>
        <taxon>Pterioida</taxon>
        <taxon>Pterioidea</taxon>
        <taxon>Pteriidae</taxon>
        <taxon>Pinctada</taxon>
    </lineage>
</organism>
<evidence type="ECO:0000256" key="1">
    <source>
        <dbReference type="ARBA" id="ARBA00022679"/>
    </source>
</evidence>
<proteinExistence type="inferred from homology"/>
<dbReference type="Gene3D" id="3.30.230.120">
    <property type="match status" value="1"/>
</dbReference>
<evidence type="ECO:0000259" key="6">
    <source>
        <dbReference type="Pfam" id="PF00288"/>
    </source>
</evidence>
<sequence>MANFLNLNIIPESIAYEKHVMQINSNTKPMRRNGIVPWKFTCTELERRQSLGQIAKDVLLLTVEDPRSNVGSGGATINALLTVTEHLSANCGYSVINPDVLKDSKILICHSGRSYPYDPCGRAFLTLPSSVVNPDYDGLICNLDILIRNISEKLAVKSGAGIWVCSTDMILSIPKSADIPWIECEAAAITVPATAKYCKNHGVYKIDKEGYVEDILYQKDIGSLECCERESDGKVPVVCSVIYLSTKVAERLLLFYIKPPLDACTYMGIDSGEPPIQLSLFFDVVLPMATGVKEEDFIDGKLSRQIKLSGDPEETKIRRIARTLLWKELHKFKLWACMLETGDFHYLASELNEHKKALISSPLQSNFSKSVFSWSNQTHSYMSSSCKVGEECVSINSVIQGNVNLAPKSVTCHCSLNGSIEVGRETYVGGITLEHMKRKTLKIAENMVVQGFHIHIKTLNKSVQVLTTHGKFDKIEAPMWKSSSTFCNMTWVIMLNATGILKEDLWGTDVADDDQNILNAKLFPVFHATDPIGMHEILWLQGQTEERENAGILHRWRSSWRLSLKEILSFVNIEEEFQRKRELFYEVKKHEICTALKQRENRGFRAIYNSARIDGFSSALLNTLDAVARDEGKSDPGVAARTLANIADVLGCWAGIKGGLRSGPAANKSWAKAFQLLEIGELERGVEAMTKERANWIHRSDLLIRAARHYEGAAQILIRQAVMTAKTFFKAKKHNMPFINKWVTATCPARIDVSGGWSDTPPITYEHGGAVTTVALQVNGQKPVGAKAKRIDEPKIVLVICGNNVDNTTVECKELSDLEDYYNPHSPGALLKAAFVCAEIVNLQSDIPLRKQLMDNYGSGFEVHSWSNLPHGSGMGTSSILAGAVMAALLRASGKECDTNGLIHAVSTCTCILDMGTGSILAGAVMAALLRASGKECDTNRLIHAVSTCILDMGISSILAGAVMAALLRASGKECDTNGLIHAVLYLEQLLTTGGGWQDQVGGLTGGIKIGLSESKLPISVEAVDLKVSEKTIQALNERLVLIYTGKTRLAKNLLQEVLRNWYARNPQIVETEDALVVLAQECAHAFIDGDLKKVGKCLDRYWIMKKIMAPGCETESIANLMTAARPFSYGMCMAGAGGGGFLYVLTKDKDHKKLLLDILPTIESSEGHSVYEACVDTEGLEIDVEEY</sequence>
<dbReference type="Pfam" id="PF00288">
    <property type="entry name" value="GHMP_kinases_N"/>
    <property type="match status" value="1"/>
</dbReference>
<feature type="domain" description="GHMP kinase C-terminal" evidence="8">
    <location>
        <begin position="1085"/>
        <end position="1160"/>
    </location>
</feature>